<keyword evidence="2" id="KW-1185">Reference proteome</keyword>
<proteinExistence type="predicted"/>
<dbReference type="EMBL" id="JABWDY010037614">
    <property type="protein sequence ID" value="KAF5180323.1"/>
    <property type="molecule type" value="Genomic_DNA"/>
</dbReference>
<name>A0A7J6V5Y0_THATH</name>
<gene>
    <name evidence="1" type="ORF">FRX31_030085</name>
</gene>
<reference evidence="1 2" key="1">
    <citation type="submission" date="2020-06" db="EMBL/GenBank/DDBJ databases">
        <title>Transcriptomic and genomic resources for Thalictrum thalictroides and T. hernandezii: Facilitating candidate gene discovery in an emerging model plant lineage.</title>
        <authorList>
            <person name="Arias T."/>
            <person name="Riano-Pachon D.M."/>
            <person name="Di Stilio V.S."/>
        </authorList>
    </citation>
    <scope>NUCLEOTIDE SEQUENCE [LARGE SCALE GENOMIC DNA]</scope>
    <source>
        <strain evidence="2">cv. WT478/WT964</strain>
        <tissue evidence="1">Leaves</tissue>
    </source>
</reference>
<dbReference type="OrthoDB" id="1937322at2759"/>
<dbReference type="PANTHER" id="PTHR31973">
    <property type="entry name" value="POLYPROTEIN, PUTATIVE-RELATED"/>
    <property type="match status" value="1"/>
</dbReference>
<dbReference type="PANTHER" id="PTHR31973:SF187">
    <property type="entry name" value="MUTATOR TRANSPOSASE MUDRA PROTEIN"/>
    <property type="match status" value="1"/>
</dbReference>
<organism evidence="1 2">
    <name type="scientific">Thalictrum thalictroides</name>
    <name type="common">Rue-anemone</name>
    <name type="synonym">Anemone thalictroides</name>
    <dbReference type="NCBI Taxonomy" id="46969"/>
    <lineage>
        <taxon>Eukaryota</taxon>
        <taxon>Viridiplantae</taxon>
        <taxon>Streptophyta</taxon>
        <taxon>Embryophyta</taxon>
        <taxon>Tracheophyta</taxon>
        <taxon>Spermatophyta</taxon>
        <taxon>Magnoliopsida</taxon>
        <taxon>Ranunculales</taxon>
        <taxon>Ranunculaceae</taxon>
        <taxon>Thalictroideae</taxon>
        <taxon>Thalictrum</taxon>
    </lineage>
</organism>
<dbReference type="AlphaFoldDB" id="A0A7J6V5Y0"/>
<dbReference type="Proteomes" id="UP000554482">
    <property type="component" value="Unassembled WGS sequence"/>
</dbReference>
<protein>
    <submittedName>
        <fullName evidence="1">Uncharacterized protein</fullName>
    </submittedName>
</protein>
<comment type="caution">
    <text evidence="1">The sequence shown here is derived from an EMBL/GenBank/DDBJ whole genome shotgun (WGS) entry which is preliminary data.</text>
</comment>
<feature type="non-terminal residue" evidence="1">
    <location>
        <position position="1"/>
    </location>
</feature>
<sequence length="159" mass="18437">MTNVHTCAALKNNKNEHAKAPWVAHHPLDYFRSHPLSTPKDLKEEIYRLKGAPVTYWVAWDARKMMAEIINGNHEESYMLCRELRTQVLAGNPDSIVKNNGFKGEHLNNIAWGAAKAFKESDHKRIMDVMDKDFKKAKDWLEKEPVQSWARCYIDKTSK</sequence>
<evidence type="ECO:0000313" key="2">
    <source>
        <dbReference type="Proteomes" id="UP000554482"/>
    </source>
</evidence>
<accession>A0A7J6V5Y0</accession>
<evidence type="ECO:0000313" key="1">
    <source>
        <dbReference type="EMBL" id="KAF5180323.1"/>
    </source>
</evidence>